<evidence type="ECO:0000256" key="2">
    <source>
        <dbReference type="ARBA" id="ARBA00023043"/>
    </source>
</evidence>
<dbReference type="InterPro" id="IPR002110">
    <property type="entry name" value="Ankyrin_rpt"/>
</dbReference>
<dbReference type="PROSITE" id="PS50088">
    <property type="entry name" value="ANK_REPEAT"/>
    <property type="match status" value="1"/>
</dbReference>
<dbReference type="Ensembl" id="ENSPNAT00000039181.2">
    <property type="protein sequence ID" value="ENSPNAP00000018878.1"/>
    <property type="gene ID" value="ENSPNAG00000025369.2"/>
</dbReference>
<dbReference type="SMART" id="SM00248">
    <property type="entry name" value="ANK"/>
    <property type="match status" value="3"/>
</dbReference>
<reference evidence="4" key="2">
    <citation type="submission" date="2025-08" db="UniProtKB">
        <authorList>
            <consortium name="Ensembl"/>
        </authorList>
    </citation>
    <scope>IDENTIFICATION</scope>
</reference>
<dbReference type="PROSITE" id="PS50297">
    <property type="entry name" value="ANK_REP_REGION"/>
    <property type="match status" value="1"/>
</dbReference>
<keyword evidence="1" id="KW-0677">Repeat</keyword>
<organism evidence="4 5">
    <name type="scientific">Pygocentrus nattereri</name>
    <name type="common">Red-bellied piranha</name>
    <dbReference type="NCBI Taxonomy" id="42514"/>
    <lineage>
        <taxon>Eukaryota</taxon>
        <taxon>Metazoa</taxon>
        <taxon>Chordata</taxon>
        <taxon>Craniata</taxon>
        <taxon>Vertebrata</taxon>
        <taxon>Euteleostomi</taxon>
        <taxon>Actinopterygii</taxon>
        <taxon>Neopterygii</taxon>
        <taxon>Teleostei</taxon>
        <taxon>Ostariophysi</taxon>
        <taxon>Characiformes</taxon>
        <taxon>Characoidei</taxon>
        <taxon>Pygocentrus</taxon>
    </lineage>
</organism>
<protein>
    <submittedName>
        <fullName evidence="4">Uncharacterized protein</fullName>
    </submittedName>
</protein>
<dbReference type="OMA" id="WMREREF"/>
<sequence>MTIELNMDLHKALLKGDFSVIRRLVESGVDVNGRDAEGRTPLMLCCLHEGQGWAVGVARMLLMNKGQVGLTDSYGRSAFIYAVLYQRLGLVQMFLQALDFDLNARDLMGQAALDYANQTGNQAIKKLIQAGGWCCCLSPAHVHIYLTLPNNSARFEENVR</sequence>
<dbReference type="Pfam" id="PF13637">
    <property type="entry name" value="Ank_4"/>
    <property type="match status" value="1"/>
</dbReference>
<dbReference type="InterPro" id="IPR036770">
    <property type="entry name" value="Ankyrin_rpt-contain_sf"/>
</dbReference>
<accession>A0A3B4D618</accession>
<keyword evidence="2 3" id="KW-0040">ANK repeat</keyword>
<dbReference type="Pfam" id="PF13857">
    <property type="entry name" value="Ank_5"/>
    <property type="match status" value="1"/>
</dbReference>
<feature type="repeat" description="ANK" evidence="3">
    <location>
        <begin position="4"/>
        <end position="36"/>
    </location>
</feature>
<dbReference type="GeneTree" id="ENSGT00940000174788"/>
<dbReference type="Gene3D" id="1.25.40.20">
    <property type="entry name" value="Ankyrin repeat-containing domain"/>
    <property type="match status" value="1"/>
</dbReference>
<dbReference type="SUPFAM" id="SSF48403">
    <property type="entry name" value="Ankyrin repeat"/>
    <property type="match status" value="1"/>
</dbReference>
<dbReference type="AlphaFoldDB" id="A0A3B4D618"/>
<dbReference type="STRING" id="42514.ENSPNAP00000018878"/>
<dbReference type="PANTHER" id="PTHR24171">
    <property type="entry name" value="ANKYRIN REPEAT DOMAIN-CONTAINING PROTEIN 39-RELATED"/>
    <property type="match status" value="1"/>
</dbReference>
<reference evidence="4 5" key="1">
    <citation type="submission" date="2020-10" db="EMBL/GenBank/DDBJ databases">
        <title>Pygocentrus nattereri (red-bellied piranha) genome, fPygNat1, primary haplotype.</title>
        <authorList>
            <person name="Myers G."/>
            <person name="Meyer A."/>
            <person name="Karagic N."/>
            <person name="Pippel M."/>
            <person name="Winkler S."/>
            <person name="Tracey A."/>
            <person name="Wood J."/>
            <person name="Formenti G."/>
            <person name="Howe K."/>
            <person name="Fedrigo O."/>
            <person name="Jarvis E.D."/>
        </authorList>
    </citation>
    <scope>NUCLEOTIDE SEQUENCE [LARGE SCALE GENOMIC DNA]</scope>
</reference>
<name>A0A3B4D618_PYGNA</name>
<evidence type="ECO:0000313" key="4">
    <source>
        <dbReference type="Ensembl" id="ENSPNAP00000018878.1"/>
    </source>
</evidence>
<keyword evidence="5" id="KW-1185">Reference proteome</keyword>
<evidence type="ECO:0000313" key="5">
    <source>
        <dbReference type="Proteomes" id="UP001501920"/>
    </source>
</evidence>
<evidence type="ECO:0000256" key="3">
    <source>
        <dbReference type="PROSITE-ProRule" id="PRU00023"/>
    </source>
</evidence>
<proteinExistence type="predicted"/>
<reference evidence="4" key="3">
    <citation type="submission" date="2025-09" db="UniProtKB">
        <authorList>
            <consortium name="Ensembl"/>
        </authorList>
    </citation>
    <scope>IDENTIFICATION</scope>
</reference>
<dbReference type="Proteomes" id="UP001501920">
    <property type="component" value="Chromosome 5"/>
</dbReference>
<evidence type="ECO:0000256" key="1">
    <source>
        <dbReference type="ARBA" id="ARBA00022737"/>
    </source>
</evidence>